<evidence type="ECO:0000313" key="5">
    <source>
        <dbReference type="EMBL" id="PSJ36743.1"/>
    </source>
</evidence>
<dbReference type="SUPFAM" id="SSF54909">
    <property type="entry name" value="Dimeric alpha+beta barrel"/>
    <property type="match status" value="1"/>
</dbReference>
<dbReference type="Pfam" id="PF01037">
    <property type="entry name" value="AsnC_trans_reg"/>
    <property type="match status" value="1"/>
</dbReference>
<dbReference type="PROSITE" id="PS50956">
    <property type="entry name" value="HTH_ASNC_2"/>
    <property type="match status" value="1"/>
</dbReference>
<dbReference type="InterPro" id="IPR036390">
    <property type="entry name" value="WH_DNA-bd_sf"/>
</dbReference>
<dbReference type="SUPFAM" id="SSF46785">
    <property type="entry name" value="Winged helix' DNA-binding domain"/>
    <property type="match status" value="1"/>
</dbReference>
<dbReference type="Proteomes" id="UP000241167">
    <property type="component" value="Unassembled WGS sequence"/>
</dbReference>
<dbReference type="EMBL" id="PXYI01000012">
    <property type="protein sequence ID" value="PSJ36743.1"/>
    <property type="molecule type" value="Genomic_DNA"/>
</dbReference>
<dbReference type="InterPro" id="IPR019885">
    <property type="entry name" value="Tscrpt_reg_HTH_AsnC-type_CS"/>
</dbReference>
<dbReference type="GO" id="GO:0006355">
    <property type="term" value="P:regulation of DNA-templated transcription"/>
    <property type="evidence" value="ECO:0007669"/>
    <property type="project" value="UniProtKB-ARBA"/>
</dbReference>
<dbReference type="OrthoDB" id="8590699at2"/>
<comment type="caution">
    <text evidence="5">The sequence shown here is derived from an EMBL/GenBank/DDBJ whole genome shotgun (WGS) entry which is preliminary data.</text>
</comment>
<dbReference type="GO" id="GO:0005829">
    <property type="term" value="C:cytosol"/>
    <property type="evidence" value="ECO:0007669"/>
    <property type="project" value="TreeGrafter"/>
</dbReference>
<dbReference type="PRINTS" id="PR00033">
    <property type="entry name" value="HTHASNC"/>
</dbReference>
<dbReference type="Gene3D" id="3.30.70.920">
    <property type="match status" value="1"/>
</dbReference>
<dbReference type="InterPro" id="IPR019887">
    <property type="entry name" value="Tscrpt_reg_AsnC/Lrp_C"/>
</dbReference>
<proteinExistence type="predicted"/>
<keyword evidence="6" id="KW-1185">Reference proteome</keyword>
<name>A0A2P7QFL0_9SPHN</name>
<dbReference type="AlphaFoldDB" id="A0A2P7QFL0"/>
<keyword evidence="2" id="KW-0238">DNA-binding</keyword>
<evidence type="ECO:0000259" key="4">
    <source>
        <dbReference type="PROSITE" id="PS50956"/>
    </source>
</evidence>
<organism evidence="5 6">
    <name type="scientific">Allosphingosinicella deserti</name>
    <dbReference type="NCBI Taxonomy" id="2116704"/>
    <lineage>
        <taxon>Bacteria</taxon>
        <taxon>Pseudomonadati</taxon>
        <taxon>Pseudomonadota</taxon>
        <taxon>Alphaproteobacteria</taxon>
        <taxon>Sphingomonadales</taxon>
        <taxon>Sphingomonadaceae</taxon>
        <taxon>Allosphingosinicella</taxon>
    </lineage>
</organism>
<sequence>MNEDVALDHFDRKLLAALQADAQQPVAALAEAVGLSAPACYRRIRRLRESGAIAREVAIVAPRTLGWPLSMIVMVTLEREGARTIDEMMQILAREPEVIEAWNVTGDHDLAVRIVAGDMEGYDALAQRLFAANERVRSFKTLVVIRQVKSLSPIPVDL</sequence>
<evidence type="ECO:0000256" key="2">
    <source>
        <dbReference type="ARBA" id="ARBA00023125"/>
    </source>
</evidence>
<dbReference type="GO" id="GO:0043565">
    <property type="term" value="F:sequence-specific DNA binding"/>
    <property type="evidence" value="ECO:0007669"/>
    <property type="project" value="InterPro"/>
</dbReference>
<gene>
    <name evidence="5" type="ORF">C7I55_24925</name>
</gene>
<dbReference type="Gene3D" id="1.10.10.10">
    <property type="entry name" value="Winged helix-like DNA-binding domain superfamily/Winged helix DNA-binding domain"/>
    <property type="match status" value="1"/>
</dbReference>
<keyword evidence="3" id="KW-0804">Transcription</keyword>
<dbReference type="PROSITE" id="PS00519">
    <property type="entry name" value="HTH_ASNC_1"/>
    <property type="match status" value="1"/>
</dbReference>
<evidence type="ECO:0000313" key="6">
    <source>
        <dbReference type="Proteomes" id="UP000241167"/>
    </source>
</evidence>
<dbReference type="PANTHER" id="PTHR30154:SF34">
    <property type="entry name" value="TRANSCRIPTIONAL REGULATOR AZLB"/>
    <property type="match status" value="1"/>
</dbReference>
<dbReference type="InterPro" id="IPR036388">
    <property type="entry name" value="WH-like_DNA-bd_sf"/>
</dbReference>
<dbReference type="PANTHER" id="PTHR30154">
    <property type="entry name" value="LEUCINE-RESPONSIVE REGULATORY PROTEIN"/>
    <property type="match status" value="1"/>
</dbReference>
<accession>A0A2P7QFL0</accession>
<dbReference type="InterPro" id="IPR011008">
    <property type="entry name" value="Dimeric_a/b-barrel"/>
</dbReference>
<dbReference type="RefSeq" id="WP_106515881.1">
    <property type="nucleotide sequence ID" value="NZ_PXYI01000012.1"/>
</dbReference>
<protein>
    <submittedName>
        <fullName evidence="5">Lrp/AsnC family transcriptional regulator</fullName>
    </submittedName>
</protein>
<reference evidence="5 6" key="1">
    <citation type="submission" date="2018-03" db="EMBL/GenBank/DDBJ databases">
        <title>The draft genome of Sphingosinicella sp. GL-C-18.</title>
        <authorList>
            <person name="Liu L."/>
            <person name="Li L."/>
            <person name="Liang L."/>
            <person name="Zhang X."/>
            <person name="Wang T."/>
        </authorList>
    </citation>
    <scope>NUCLEOTIDE SEQUENCE [LARGE SCALE GENOMIC DNA]</scope>
    <source>
        <strain evidence="5 6">GL-C-18</strain>
    </source>
</reference>
<dbReference type="CDD" id="cd00090">
    <property type="entry name" value="HTH_ARSR"/>
    <property type="match status" value="1"/>
</dbReference>
<evidence type="ECO:0000256" key="1">
    <source>
        <dbReference type="ARBA" id="ARBA00023015"/>
    </source>
</evidence>
<dbReference type="GO" id="GO:0043200">
    <property type="term" value="P:response to amino acid"/>
    <property type="evidence" value="ECO:0007669"/>
    <property type="project" value="TreeGrafter"/>
</dbReference>
<feature type="domain" description="HTH asnC-type" evidence="4">
    <location>
        <begin position="7"/>
        <end position="68"/>
    </location>
</feature>
<dbReference type="SMART" id="SM00344">
    <property type="entry name" value="HTH_ASNC"/>
    <property type="match status" value="1"/>
</dbReference>
<dbReference type="InterPro" id="IPR011991">
    <property type="entry name" value="ArsR-like_HTH"/>
</dbReference>
<keyword evidence="1" id="KW-0805">Transcription regulation</keyword>
<dbReference type="Pfam" id="PF13404">
    <property type="entry name" value="HTH_AsnC-type"/>
    <property type="match status" value="1"/>
</dbReference>
<evidence type="ECO:0000256" key="3">
    <source>
        <dbReference type="ARBA" id="ARBA00023163"/>
    </source>
</evidence>
<dbReference type="InterPro" id="IPR019888">
    <property type="entry name" value="Tscrpt_reg_AsnC-like"/>
</dbReference>
<dbReference type="InterPro" id="IPR000485">
    <property type="entry name" value="AsnC-type_HTH_dom"/>
</dbReference>